<evidence type="ECO:0000259" key="9">
    <source>
        <dbReference type="PROSITE" id="PS50522"/>
    </source>
</evidence>
<dbReference type="GO" id="GO:0039694">
    <property type="term" value="P:viral RNA genome replication"/>
    <property type="evidence" value="ECO:0007669"/>
    <property type="project" value="InterPro"/>
</dbReference>
<dbReference type="GO" id="GO:0003968">
    <property type="term" value="F:RNA-directed RNA polymerase activity"/>
    <property type="evidence" value="ECO:0007669"/>
    <property type="project" value="UniProtKB-EC"/>
</dbReference>
<dbReference type="InterPro" id="IPR007096">
    <property type="entry name" value="RNA-dir_Rpol_cat_phage"/>
</dbReference>
<dbReference type="GO" id="GO:0046872">
    <property type="term" value="F:metal ion binding"/>
    <property type="evidence" value="ECO:0007669"/>
    <property type="project" value="UniProtKB-KW"/>
</dbReference>
<keyword evidence="2" id="KW-0808">Transferase</keyword>
<protein>
    <recommendedName>
        <fullName evidence="1">RNA-directed RNA polymerase</fullName>
        <ecNumber evidence="1">2.7.7.48</ecNumber>
    </recommendedName>
    <alternativeName>
        <fullName evidence="6">RNA replicase beta chain</fullName>
    </alternativeName>
</protein>
<dbReference type="Pfam" id="PF03431">
    <property type="entry name" value="RNA_replicase_B"/>
    <property type="match status" value="1"/>
</dbReference>
<keyword evidence="8" id="KW-0460">Magnesium</keyword>
<feature type="binding site" evidence="8">
    <location>
        <position position="413"/>
    </location>
    <ligand>
        <name>Mg(2+)</name>
        <dbReference type="ChEBI" id="CHEBI:18420"/>
        <label>2</label>
    </ligand>
</feature>
<reference evidence="10" key="1">
    <citation type="journal article" date="2016" name="Nature">
        <title>Redefining the invertebrate RNA virosphere.</title>
        <authorList>
            <person name="Shi M."/>
            <person name="Lin X.D."/>
            <person name="Tian J.H."/>
            <person name="Chen L.J."/>
            <person name="Chen X."/>
            <person name="Li C.X."/>
            <person name="Qin X.C."/>
            <person name="Li J."/>
            <person name="Cao J.P."/>
            <person name="Eden J.S."/>
            <person name="Buchmann J."/>
            <person name="Wang W."/>
            <person name="Xu J."/>
            <person name="Holmes E.C."/>
            <person name="Zhang Y.Z."/>
        </authorList>
    </citation>
    <scope>NUCLEOTIDE SEQUENCE</scope>
    <source>
        <strain evidence="10">WLJQ101576</strain>
    </source>
</reference>
<dbReference type="InterPro" id="IPR043502">
    <property type="entry name" value="DNA/RNA_pol_sf"/>
</dbReference>
<dbReference type="EC" id="2.7.7.48" evidence="1"/>
<feature type="binding site" evidence="8">
    <location>
        <position position="327"/>
    </location>
    <ligand>
        <name>Mg(2+)</name>
        <dbReference type="ChEBI" id="CHEBI:18420"/>
        <label>2</label>
    </ligand>
</feature>
<organism evidence="10">
    <name type="scientific">Wenling levi-like virus 3</name>
    <dbReference type="NCBI Taxonomy" id="1923499"/>
    <lineage>
        <taxon>Viruses</taxon>
        <taxon>Riboviria</taxon>
    </lineage>
</organism>
<accession>A0A1L3KIX7</accession>
<evidence type="ECO:0000256" key="6">
    <source>
        <dbReference type="ARBA" id="ARBA00030248"/>
    </source>
</evidence>
<evidence type="ECO:0000256" key="5">
    <source>
        <dbReference type="ARBA" id="ARBA00022953"/>
    </source>
</evidence>
<dbReference type="EMBL" id="KX883598">
    <property type="protein sequence ID" value="APG77255.1"/>
    <property type="molecule type" value="Genomic_RNA"/>
</dbReference>
<comment type="catalytic activity">
    <reaction evidence="7">
        <text>RNA(n) + a ribonucleoside 5'-triphosphate = RNA(n+1) + diphosphate</text>
        <dbReference type="Rhea" id="RHEA:21248"/>
        <dbReference type="Rhea" id="RHEA-COMP:14527"/>
        <dbReference type="Rhea" id="RHEA-COMP:17342"/>
        <dbReference type="ChEBI" id="CHEBI:33019"/>
        <dbReference type="ChEBI" id="CHEBI:61557"/>
        <dbReference type="ChEBI" id="CHEBI:140395"/>
        <dbReference type="EC" id="2.7.7.48"/>
    </reaction>
</comment>
<dbReference type="SUPFAM" id="SSF56672">
    <property type="entry name" value="DNA/RNA polymerases"/>
    <property type="match status" value="1"/>
</dbReference>
<keyword evidence="4" id="KW-0547">Nucleotide-binding</keyword>
<evidence type="ECO:0000256" key="7">
    <source>
        <dbReference type="ARBA" id="ARBA00048744"/>
    </source>
</evidence>
<evidence type="ECO:0000256" key="4">
    <source>
        <dbReference type="ARBA" id="ARBA00022741"/>
    </source>
</evidence>
<keyword evidence="3" id="KW-0548">Nucleotidyltransferase</keyword>
<keyword evidence="8" id="KW-0479">Metal-binding</keyword>
<dbReference type="InterPro" id="IPR005093">
    <property type="entry name" value="RNArep_beta"/>
</dbReference>
<evidence type="ECO:0000256" key="2">
    <source>
        <dbReference type="ARBA" id="ARBA00022679"/>
    </source>
</evidence>
<dbReference type="PROSITE" id="PS50522">
    <property type="entry name" value="RDRP_PHAGE"/>
    <property type="match status" value="1"/>
</dbReference>
<evidence type="ECO:0000256" key="8">
    <source>
        <dbReference type="PIRSR" id="PIRSR605093-1"/>
    </source>
</evidence>
<evidence type="ECO:0000313" key="10">
    <source>
        <dbReference type="EMBL" id="APG77255.1"/>
    </source>
</evidence>
<evidence type="ECO:0000256" key="3">
    <source>
        <dbReference type="ARBA" id="ARBA00022695"/>
    </source>
</evidence>
<name>A0A1L3KIX7_9VIRU</name>
<evidence type="ECO:0000256" key="1">
    <source>
        <dbReference type="ARBA" id="ARBA00012494"/>
    </source>
</evidence>
<dbReference type="GO" id="GO:0000166">
    <property type="term" value="F:nucleotide binding"/>
    <property type="evidence" value="ECO:0007669"/>
    <property type="project" value="UniProtKB-KW"/>
</dbReference>
<comment type="cofactor">
    <cofactor evidence="8">
        <name>Mg(2+)</name>
        <dbReference type="ChEBI" id="CHEBI:18420"/>
    </cofactor>
    <text evidence="8">Binds 2 Mg(2+) per subunit.</text>
</comment>
<feature type="binding site" evidence="8">
    <location>
        <position position="414"/>
    </location>
    <ligand>
        <name>Mg(2+)</name>
        <dbReference type="ChEBI" id="CHEBI:18420"/>
        <label>2</label>
    </ligand>
</feature>
<feature type="domain" description="RdRp catalytic" evidence="9">
    <location>
        <begin position="303"/>
        <end position="445"/>
    </location>
</feature>
<proteinExistence type="predicted"/>
<keyword evidence="5" id="KW-0693">Viral RNA replication</keyword>
<sequence length="654" mass="74126">MRNYFNPRSSGSRSMKTPVQSKDLHWGAFAALVSGCKSFLSSYDLRLLQASYSFKDVSLVMMAISRLDQNLTEYDSATDVALIRAHRYLVGFLKKFPFTQDESPFDTRLAATSKWKQAEDQCRLTNERLGLVSRETTPSWVTRARQIVSDVLGDLTPEKVMSIISSGAHGPGATLTSNGDKTTPYYKFMDLPYSVSASARPYAYAAISSNPRWIDLLENSGRRTRLPKYDAPQYQKELMLLDDCCEVEDSDRITFVPKDARTERPIAVGASMNMFLQLGVKAYMEERLIEHGVNLTDQSRNRRLAYEGSRYSMMGGIKNSSQFATIDLASASDTISIEIVRLLLDSEWFAFLDDLRHKTGSFGEEHVVYNKFSAMGNGFTFPLESLIFFAVAKAAALEAGHPCQRKDIAVYGDDIIVREYAARDVILALNWAGFSVNTEKSFLEGRFKESCGADYYSGHPVRPFYLKRRIETYEDLYFIGNSISDIVKSHGAHPALTELYSFVVNNIPVRHRRYTPLVTTSDCGLRVPLDYLDSAGLRPFLDQAEIHSLVKHRQLAEKNSQLSASTPFFWDETPIAKVFSGRGYGKLFLSLHYKPRFHRHMKTEDVLHLEAASSGTVTRRNAVRYVMQARPCSNWNAEWSSHEIKRHPIYNHKL</sequence>